<proteinExistence type="predicted"/>
<gene>
    <name evidence="1" type="ORF">LJ207_10370</name>
</gene>
<keyword evidence="2" id="KW-1185">Reference proteome</keyword>
<name>A0AAW4X1N7_9FIRM</name>
<keyword evidence="1" id="KW-0378">Hydrolase</keyword>
<evidence type="ECO:0000313" key="2">
    <source>
        <dbReference type="Proteomes" id="UP001199296"/>
    </source>
</evidence>
<evidence type="ECO:0000313" key="1">
    <source>
        <dbReference type="EMBL" id="MCC3145728.1"/>
    </source>
</evidence>
<dbReference type="EMBL" id="JAJFAT010000016">
    <property type="protein sequence ID" value="MCC3145728.1"/>
    <property type="molecule type" value="Genomic_DNA"/>
</dbReference>
<dbReference type="Proteomes" id="UP001199296">
    <property type="component" value="Unassembled WGS sequence"/>
</dbReference>
<accession>A0AAW4X1N7</accession>
<dbReference type="AlphaFoldDB" id="A0AAW4X1N7"/>
<sequence length="443" mass="50723">MLIDNREIILINDFYSHILDNSRNIRVYLPPSYDDFAEREYPVLYIHDGQNVFSAENSYSGQSWQLHKTTDALIKHNLIEEIIIVAVDNMEEKRLSEYAHEDGSFKGEPVKGRGEQYQAFIIEELIPFIKENFRVKLGADNTALMGSSMGGLITFNMGLKRPDLFAKLALMSPSFWWGNSSPLQKLNKYDFSELQSKIWLDTGDSEGSFMALADREIDKLLAIRKNTPVEIFYYLAPDAVHSEEAWANRVYCPLLYFFGSIGQKEKLEINGREKIGLKGPDFKLNPILYYKTGFKHTILEGEFSSNNPEVLDIDQKGNLLPRKKGRAQIEFKAFSMQAAKNIEVIKKLSEKVKIKIFLKTENDFPGADIYLAISDPQEIKMKKVKKNSYKAVLKLKRDEIISFKFSLGSWELLGRDEAGKEVGAFSLKASQNKRLSFKVVDFN</sequence>
<dbReference type="InterPro" id="IPR029058">
    <property type="entry name" value="AB_hydrolase_fold"/>
</dbReference>
<protein>
    <submittedName>
        <fullName evidence="1">Alpha/beta hydrolase</fullName>
    </submittedName>
</protein>
<dbReference type="RefSeq" id="WP_229346428.1">
    <property type="nucleotide sequence ID" value="NZ_JAJFAT010000016.1"/>
</dbReference>
<dbReference type="InterPro" id="IPR050583">
    <property type="entry name" value="Mycobacterial_A85_antigen"/>
</dbReference>
<dbReference type="Pfam" id="PF00756">
    <property type="entry name" value="Esterase"/>
    <property type="match status" value="1"/>
</dbReference>
<dbReference type="InterPro" id="IPR000801">
    <property type="entry name" value="Esterase-like"/>
</dbReference>
<dbReference type="GO" id="GO:0016787">
    <property type="term" value="F:hydrolase activity"/>
    <property type="evidence" value="ECO:0007669"/>
    <property type="project" value="UniProtKB-KW"/>
</dbReference>
<dbReference type="Gene3D" id="3.40.50.1820">
    <property type="entry name" value="alpha/beta hydrolase"/>
    <property type="match status" value="1"/>
</dbReference>
<reference evidence="1 2" key="1">
    <citation type="submission" date="2021-10" db="EMBL/GenBank/DDBJ databases">
        <authorList>
            <person name="Grouzdev D.S."/>
            <person name="Pantiukh K.S."/>
            <person name="Krutkina M.S."/>
        </authorList>
    </citation>
    <scope>NUCLEOTIDE SEQUENCE [LARGE SCALE GENOMIC DNA]</scope>
    <source>
        <strain evidence="1 2">Z-7514</strain>
    </source>
</reference>
<dbReference type="PANTHER" id="PTHR48098">
    <property type="entry name" value="ENTEROCHELIN ESTERASE-RELATED"/>
    <property type="match status" value="1"/>
</dbReference>
<organism evidence="1 2">
    <name type="scientific">Halanaerobium polyolivorans</name>
    <dbReference type="NCBI Taxonomy" id="2886943"/>
    <lineage>
        <taxon>Bacteria</taxon>
        <taxon>Bacillati</taxon>
        <taxon>Bacillota</taxon>
        <taxon>Clostridia</taxon>
        <taxon>Halanaerobiales</taxon>
        <taxon>Halanaerobiaceae</taxon>
        <taxon>Halanaerobium</taxon>
    </lineage>
</organism>
<dbReference type="SUPFAM" id="SSF53474">
    <property type="entry name" value="alpha/beta-Hydrolases"/>
    <property type="match status" value="1"/>
</dbReference>
<comment type="caution">
    <text evidence="1">The sequence shown here is derived from an EMBL/GenBank/DDBJ whole genome shotgun (WGS) entry which is preliminary data.</text>
</comment>
<dbReference type="PANTHER" id="PTHR48098:SF6">
    <property type="entry name" value="FERRI-BACILLIBACTIN ESTERASE BESA"/>
    <property type="match status" value="1"/>
</dbReference>